<reference evidence="2 5" key="1">
    <citation type="journal article" date="2015" name="Science">
        <title>Genetic determinants of in vivo fitness and diet responsiveness in multiple human gut Bacteroides.</title>
        <authorList>
            <person name="Wu M."/>
            <person name="McNulty N.P."/>
            <person name="Rodionov D.A."/>
            <person name="Khoroshkin M.S."/>
            <person name="Griffin N.W."/>
            <person name="Cheng J."/>
            <person name="Latreille P."/>
            <person name="Kerstetter R.A."/>
            <person name="Terrapon N."/>
            <person name="Henrissat B."/>
            <person name="Osterman A.L."/>
            <person name="Gordon J.I."/>
        </authorList>
    </citation>
    <scope>NUCLEOTIDE SEQUENCE [LARGE SCALE GENOMIC DNA]</scope>
    <source>
        <strain evidence="2 5">WH2</strain>
    </source>
</reference>
<evidence type="ECO:0000313" key="7">
    <source>
        <dbReference type="Proteomes" id="UP000325055"/>
    </source>
</evidence>
<dbReference type="EMBL" id="VVYW01000012">
    <property type="protein sequence ID" value="KAA5407541.1"/>
    <property type="molecule type" value="Genomic_DNA"/>
</dbReference>
<evidence type="ECO:0000313" key="3">
    <source>
        <dbReference type="EMBL" id="KAA5407541.1"/>
    </source>
</evidence>
<name>A0A0N7IF96_9BACE</name>
<evidence type="ECO:0000313" key="4">
    <source>
        <dbReference type="EMBL" id="RGS38519.1"/>
    </source>
</evidence>
<sequence>MQRYIILFFVILLCKSIVAKAENVFSLPIPSLIQRLDKVLDAKESYVQQKVQRIDSLKKQLFLCNSLDEKYMVTTRLVMEYRSYICDSAMKYVDENWKIAQQTRDSDQLNETKFLEANLLLSVGMYQETLEILRSVNVDQLSPFLLKQYYHCCEQTYYHLSNYAGSSKYGKEYKRKSKSYIDSLLLISESNSNEYMRLLARKSYSEGNENKAKEVLLGVLQKYEFGSHDYAVITSTLSEMEPVGEKRKRYLLLSAMSDVMSAVKENKSLRNLAAELYAEGDIERAYHYCTISMDDANFYNARLRSLEIVKIQPIIEKAYKQKVAEQHRRLRIYLIAITGLFVLLMAFWIVLYKQNKKLDKIKVKLQVSNAELSNLNKSLSESNMVKEEYVGRFMSLCSSYISNLKHYQSMVYSKIVVGKIEELKSMVRSSDVIELEIRQFYRSFDEAFLNIYPNFIVGFNTLLREEERIVLPNSRCLTPELRIFALIRLGITDTDRIAKFLQYSTNTVYSYRTKIKNKAIDKTCFDKKILDIG</sequence>
<reference evidence="3 7" key="3">
    <citation type="journal article" date="2019" name="Nat. Med.">
        <title>A library of human gut bacterial isolates paired with longitudinal multiomics data enables mechanistic microbiome research.</title>
        <authorList>
            <person name="Poyet M."/>
            <person name="Groussin M."/>
            <person name="Gibbons S.M."/>
            <person name="Avila-Pacheco J."/>
            <person name="Jiang X."/>
            <person name="Kearney S.M."/>
            <person name="Perrotta A.R."/>
            <person name="Berdy B."/>
            <person name="Zhao S."/>
            <person name="Lieberman T.D."/>
            <person name="Swanson P.K."/>
            <person name="Smith M."/>
            <person name="Roesemann S."/>
            <person name="Alexander J.E."/>
            <person name="Rich S.A."/>
            <person name="Livny J."/>
            <person name="Vlamakis H."/>
            <person name="Clish C."/>
            <person name="Bullock K."/>
            <person name="Deik A."/>
            <person name="Scott J."/>
            <person name="Pierce K.A."/>
            <person name="Xavier R.J."/>
            <person name="Alm E.J."/>
        </authorList>
    </citation>
    <scope>NUCLEOTIDE SEQUENCE [LARGE SCALE GENOMIC DNA]</scope>
    <source>
        <strain evidence="3 7">BIOML-A7</strain>
    </source>
</reference>
<evidence type="ECO:0000259" key="1">
    <source>
        <dbReference type="Pfam" id="PF19904"/>
    </source>
</evidence>
<dbReference type="RefSeq" id="WP_007210826.1">
    <property type="nucleotide sequence ID" value="NZ_CP012801.1"/>
</dbReference>
<proteinExistence type="predicted"/>
<dbReference type="EMBL" id="CP012801">
    <property type="protein sequence ID" value="ALJ59587.1"/>
    <property type="molecule type" value="Genomic_DNA"/>
</dbReference>
<evidence type="ECO:0000313" key="6">
    <source>
        <dbReference type="Proteomes" id="UP000283341"/>
    </source>
</evidence>
<dbReference type="PATRIC" id="fig|246787.4.peg.2409"/>
<reference evidence="4 6" key="2">
    <citation type="submission" date="2018-08" db="EMBL/GenBank/DDBJ databases">
        <title>A genome reference for cultivated species of the human gut microbiota.</title>
        <authorList>
            <person name="Zou Y."/>
            <person name="Xue W."/>
            <person name="Luo G."/>
        </authorList>
    </citation>
    <scope>NUCLEOTIDE SEQUENCE [LARGE SCALE GENOMIC DNA]</scope>
    <source>
        <strain evidence="4 6">AF22-3AC</strain>
    </source>
</reference>
<accession>A0A0N7IF96</accession>
<protein>
    <recommendedName>
        <fullName evidence="1">DUF6377 domain-containing protein</fullName>
    </recommendedName>
</protein>
<evidence type="ECO:0000313" key="2">
    <source>
        <dbReference type="EMBL" id="ALJ59587.1"/>
    </source>
</evidence>
<dbReference type="Proteomes" id="UP000283341">
    <property type="component" value="Unassembled WGS sequence"/>
</dbReference>
<dbReference type="Proteomes" id="UP000061809">
    <property type="component" value="Chromosome"/>
</dbReference>
<dbReference type="KEGG" id="bcel:BcellWH2_02347"/>
<gene>
    <name evidence="2" type="ORF">BcellWH2_02347</name>
    <name evidence="4" type="ORF">DWX97_05905</name>
    <name evidence="3" type="ORF">F2Y86_15335</name>
</gene>
<dbReference type="InterPro" id="IPR045957">
    <property type="entry name" value="DUF6377"/>
</dbReference>
<evidence type="ECO:0000313" key="5">
    <source>
        <dbReference type="Proteomes" id="UP000061809"/>
    </source>
</evidence>
<dbReference type="Proteomes" id="UP000325055">
    <property type="component" value="Unassembled WGS sequence"/>
</dbReference>
<organism evidence="2 5">
    <name type="scientific">Bacteroides cellulosilyticus</name>
    <dbReference type="NCBI Taxonomy" id="246787"/>
    <lineage>
        <taxon>Bacteria</taxon>
        <taxon>Pseudomonadati</taxon>
        <taxon>Bacteroidota</taxon>
        <taxon>Bacteroidia</taxon>
        <taxon>Bacteroidales</taxon>
        <taxon>Bacteroidaceae</taxon>
        <taxon>Bacteroides</taxon>
    </lineage>
</organism>
<feature type="domain" description="DUF6377" evidence="1">
    <location>
        <begin position="258"/>
        <end position="498"/>
    </location>
</feature>
<dbReference type="EMBL" id="QRVJ01000003">
    <property type="protein sequence ID" value="RGS38519.1"/>
    <property type="molecule type" value="Genomic_DNA"/>
</dbReference>
<dbReference type="Pfam" id="PF19904">
    <property type="entry name" value="DUF6377"/>
    <property type="match status" value="1"/>
</dbReference>
<dbReference type="AlphaFoldDB" id="A0A0N7IF96"/>